<evidence type="ECO:0000313" key="3">
    <source>
        <dbReference type="Proteomes" id="UP001279681"/>
    </source>
</evidence>
<dbReference type="Pfam" id="PF04892">
    <property type="entry name" value="VanZ"/>
    <property type="match status" value="1"/>
</dbReference>
<reference evidence="3" key="1">
    <citation type="submission" date="2023-07" db="EMBL/GenBank/DDBJ databases">
        <authorList>
            <person name="Colorado M.A."/>
            <person name="Villamil L.M."/>
            <person name="Melo J.F."/>
            <person name="Rodriguez J.A."/>
            <person name="Ruiz R.Y."/>
        </authorList>
    </citation>
    <scope>NUCLEOTIDE SEQUENCE [LARGE SCALE GENOMIC DNA]</scope>
    <source>
        <strain evidence="3">C33</strain>
    </source>
</reference>
<dbReference type="InterPro" id="IPR006976">
    <property type="entry name" value="VanZ-like"/>
</dbReference>
<dbReference type="NCBIfam" id="NF037970">
    <property type="entry name" value="vanZ_1"/>
    <property type="match status" value="1"/>
</dbReference>
<evidence type="ECO:0000313" key="2">
    <source>
        <dbReference type="EMBL" id="MDX8334918.1"/>
    </source>
</evidence>
<sequence length="142" mass="16398">MKKEKVFKILSIAIMLSIFWFSHQDRTESAKQSDYVEKQMDKIIGRGIKFNIRKNAHFFIYMLLGISLLMSREEKGKKEIFQVVGFLILYALSDEYHQRFVPGRGASLTDVGIDTLGGICGILMVKTALYTKNIDFYRKSTE</sequence>
<organism evidence="2 3">
    <name type="scientific">Candidatus Cetobacterium colombiensis</name>
    <dbReference type="NCBI Taxonomy" id="3073100"/>
    <lineage>
        <taxon>Bacteria</taxon>
        <taxon>Fusobacteriati</taxon>
        <taxon>Fusobacteriota</taxon>
        <taxon>Fusobacteriia</taxon>
        <taxon>Fusobacteriales</taxon>
        <taxon>Fusobacteriaceae</taxon>
        <taxon>Cetobacterium</taxon>
    </lineage>
</organism>
<protein>
    <submittedName>
        <fullName evidence="2">VanZ family protein</fullName>
    </submittedName>
</protein>
<dbReference type="EMBL" id="JAVIKH010000001">
    <property type="protein sequence ID" value="MDX8334918.1"/>
    <property type="molecule type" value="Genomic_DNA"/>
</dbReference>
<accession>A0ABU4W5W6</accession>
<evidence type="ECO:0000259" key="1">
    <source>
        <dbReference type="Pfam" id="PF04892"/>
    </source>
</evidence>
<comment type="caution">
    <text evidence="2">The sequence shown here is derived from an EMBL/GenBank/DDBJ whole genome shotgun (WGS) entry which is preliminary data.</text>
</comment>
<keyword evidence="3" id="KW-1185">Reference proteome</keyword>
<gene>
    <name evidence="2" type="ORF">RFV38_00140</name>
</gene>
<dbReference type="RefSeq" id="WP_320312332.1">
    <property type="nucleotide sequence ID" value="NZ_JAVIKH010000001.1"/>
</dbReference>
<feature type="domain" description="VanZ-like" evidence="1">
    <location>
        <begin position="9"/>
        <end position="126"/>
    </location>
</feature>
<dbReference type="Proteomes" id="UP001279681">
    <property type="component" value="Unassembled WGS sequence"/>
</dbReference>
<proteinExistence type="predicted"/>
<name>A0ABU4W5W6_9FUSO</name>